<dbReference type="PANTHER" id="PTHR44757:SF2">
    <property type="entry name" value="BIOFILM ARCHITECTURE MAINTENANCE PROTEIN MBAA"/>
    <property type="match status" value="1"/>
</dbReference>
<dbReference type="SMART" id="SM00052">
    <property type="entry name" value="EAL"/>
    <property type="match status" value="1"/>
</dbReference>
<gene>
    <name evidence="5" type="ORF">PB01_02655</name>
</gene>
<dbReference type="InterPro" id="IPR000160">
    <property type="entry name" value="GGDEF_dom"/>
</dbReference>
<dbReference type="InterPro" id="IPR001633">
    <property type="entry name" value="EAL_dom"/>
</dbReference>
<protein>
    <submittedName>
        <fullName evidence="5">Bifunctional diguanylate cyclase/phosphodiesterase</fullName>
    </submittedName>
</protein>
<dbReference type="SMART" id="SM00091">
    <property type="entry name" value="PAS"/>
    <property type="match status" value="2"/>
</dbReference>
<feature type="domain" description="EAL" evidence="3">
    <location>
        <begin position="419"/>
        <end position="674"/>
    </location>
</feature>
<feature type="domain" description="PAS" evidence="1">
    <location>
        <begin position="1"/>
        <end position="49"/>
    </location>
</feature>
<dbReference type="SUPFAM" id="SSF55073">
    <property type="entry name" value="Nucleotide cyclase"/>
    <property type="match status" value="1"/>
</dbReference>
<dbReference type="InterPro" id="IPR000014">
    <property type="entry name" value="PAS"/>
</dbReference>
<evidence type="ECO:0000259" key="4">
    <source>
        <dbReference type="PROSITE" id="PS50887"/>
    </source>
</evidence>
<keyword evidence="6" id="KW-1185">Reference proteome</keyword>
<dbReference type="InterPro" id="IPR000700">
    <property type="entry name" value="PAS-assoc_C"/>
</dbReference>
<dbReference type="PROSITE" id="PS50112">
    <property type="entry name" value="PAS"/>
    <property type="match status" value="1"/>
</dbReference>
<dbReference type="SUPFAM" id="SSF141868">
    <property type="entry name" value="EAL domain-like"/>
    <property type="match status" value="1"/>
</dbReference>
<feature type="domain" description="GGDEF" evidence="4">
    <location>
        <begin position="283"/>
        <end position="410"/>
    </location>
</feature>
<reference evidence="5 6" key="1">
    <citation type="submission" date="2018-07" db="EMBL/GenBank/DDBJ databases">
        <title>Complete genome sequence of Psychrobacillus sp. PB01, isolated from iceberg, and comparative genome analysis of Psychrobacillus strains.</title>
        <authorList>
            <person name="Lee P.C."/>
        </authorList>
    </citation>
    <scope>NUCLEOTIDE SEQUENCE [LARGE SCALE GENOMIC DNA]</scope>
    <source>
        <strain evidence="5 6">PB01</strain>
    </source>
</reference>
<dbReference type="NCBIfam" id="TIGR00229">
    <property type="entry name" value="sensory_box"/>
    <property type="match status" value="1"/>
</dbReference>
<dbReference type="Gene3D" id="3.30.450.20">
    <property type="entry name" value="PAS domain"/>
    <property type="match status" value="2"/>
</dbReference>
<dbReference type="Pfam" id="PF13188">
    <property type="entry name" value="PAS_8"/>
    <property type="match status" value="1"/>
</dbReference>
<dbReference type="PROSITE" id="PS50113">
    <property type="entry name" value="PAC"/>
    <property type="match status" value="1"/>
</dbReference>
<dbReference type="PROSITE" id="PS50887">
    <property type="entry name" value="GGDEF"/>
    <property type="match status" value="1"/>
</dbReference>
<evidence type="ECO:0000313" key="5">
    <source>
        <dbReference type="EMBL" id="QFF97800.1"/>
    </source>
</evidence>
<proteinExistence type="predicted"/>
<dbReference type="InterPro" id="IPR013656">
    <property type="entry name" value="PAS_4"/>
</dbReference>
<dbReference type="InterPro" id="IPR029787">
    <property type="entry name" value="Nucleotide_cyclase"/>
</dbReference>
<dbReference type="Pfam" id="PF00990">
    <property type="entry name" value="GGDEF"/>
    <property type="match status" value="1"/>
</dbReference>
<sequence length="680" mass="78431">MNSMKELLDSCSTIFSHLPYPTFLTDKDGNIIWFSREAERHFGYAFDKIKTDYPPLFDNSLQGHFSSLFENLLHNVEPIRYDSVLLYHENGEQSKASLLAKSFTFEHNRYVLFLVETDHIPNAESTSFLELQLLKKNLSESFMVVYLDREGLITHANTQFLKKSNWTPKRILGKSFWQLLPDTPDNMLVADKIMKTLNRGERFQGTVEKTTKDGANYWVNLLAMPVADSKNNTLYYLLLEEEVTEKKLFQSRLEQIAYVDIDTGLMSRYRLEEVVKEHIVENRNFSFVFITIDQFYTLKEIFNDRTEAELLIEFTKRLKVYFEETTIARTGRDEFALLTPLSDWYIQGFTNYLKQNPIYLNNKIVPITISGAITKYPEDQQSYIHLIKASNATIQKIKKDGGGTIVSLSQSDQYKLSRTIQIEKRLLEALNQNDLHVMYLPQKDVQTGKITTVEALVRWEDEVLGVISPEELIPIAEETGLINEIGTFMLEKCCEQASIWQSKGFPIKVSYNSSIREFRDKNMVKIIRKMLEKYNCSPETLQIEFTEKFALEAEAEKPIIQQMQKLQADGVSFVLDDFGTGYASLRYLQLLPISQLKVDKSFINSLMQQEKLQHLVLGLIQFGHSLSIRVVAEGVETIDQYQLLKHMGCDAIQGYYVSKPISANEVEALLSKDAKTVKNI</sequence>
<feature type="domain" description="PAC" evidence="2">
    <location>
        <begin position="201"/>
        <end position="255"/>
    </location>
</feature>
<dbReference type="InterPro" id="IPR035919">
    <property type="entry name" value="EAL_sf"/>
</dbReference>
<dbReference type="EMBL" id="CP031223">
    <property type="protein sequence ID" value="QFF97800.1"/>
    <property type="molecule type" value="Genomic_DNA"/>
</dbReference>
<dbReference type="CDD" id="cd01948">
    <property type="entry name" value="EAL"/>
    <property type="match status" value="1"/>
</dbReference>
<organism evidence="5 6">
    <name type="scientific">Psychrobacillus glaciei</name>
    <dbReference type="NCBI Taxonomy" id="2283160"/>
    <lineage>
        <taxon>Bacteria</taxon>
        <taxon>Bacillati</taxon>
        <taxon>Bacillota</taxon>
        <taxon>Bacilli</taxon>
        <taxon>Bacillales</taxon>
        <taxon>Bacillaceae</taxon>
        <taxon>Psychrobacillus</taxon>
    </lineage>
</organism>
<dbReference type="SUPFAM" id="SSF55785">
    <property type="entry name" value="PYP-like sensor domain (PAS domain)"/>
    <property type="match status" value="2"/>
</dbReference>
<dbReference type="RefSeq" id="WP_151698744.1">
    <property type="nucleotide sequence ID" value="NZ_CP031223.1"/>
</dbReference>
<dbReference type="AlphaFoldDB" id="A0A5J6SIK5"/>
<dbReference type="InterPro" id="IPR043128">
    <property type="entry name" value="Rev_trsase/Diguanyl_cyclase"/>
</dbReference>
<name>A0A5J6SIK5_9BACI</name>
<dbReference type="SMART" id="SM00267">
    <property type="entry name" value="GGDEF"/>
    <property type="match status" value="1"/>
</dbReference>
<dbReference type="InterPro" id="IPR035965">
    <property type="entry name" value="PAS-like_dom_sf"/>
</dbReference>
<evidence type="ECO:0000259" key="3">
    <source>
        <dbReference type="PROSITE" id="PS50883"/>
    </source>
</evidence>
<dbReference type="PROSITE" id="PS50883">
    <property type="entry name" value="EAL"/>
    <property type="match status" value="1"/>
</dbReference>
<dbReference type="OrthoDB" id="2624050at2"/>
<dbReference type="Gene3D" id="3.30.70.270">
    <property type="match status" value="1"/>
</dbReference>
<evidence type="ECO:0000313" key="6">
    <source>
        <dbReference type="Proteomes" id="UP000325517"/>
    </source>
</evidence>
<evidence type="ECO:0000259" key="1">
    <source>
        <dbReference type="PROSITE" id="PS50112"/>
    </source>
</evidence>
<dbReference type="Gene3D" id="3.20.20.450">
    <property type="entry name" value="EAL domain"/>
    <property type="match status" value="1"/>
</dbReference>
<dbReference type="KEGG" id="psyo:PB01_02655"/>
<dbReference type="PANTHER" id="PTHR44757">
    <property type="entry name" value="DIGUANYLATE CYCLASE DGCP"/>
    <property type="match status" value="1"/>
</dbReference>
<dbReference type="CDD" id="cd00130">
    <property type="entry name" value="PAS"/>
    <property type="match status" value="2"/>
</dbReference>
<dbReference type="Proteomes" id="UP000325517">
    <property type="component" value="Chromosome"/>
</dbReference>
<dbReference type="Pfam" id="PF00563">
    <property type="entry name" value="EAL"/>
    <property type="match status" value="1"/>
</dbReference>
<accession>A0A5J6SIK5</accession>
<dbReference type="InterPro" id="IPR052155">
    <property type="entry name" value="Biofilm_reg_signaling"/>
</dbReference>
<dbReference type="Pfam" id="PF08448">
    <property type="entry name" value="PAS_4"/>
    <property type="match status" value="1"/>
</dbReference>
<evidence type="ECO:0000259" key="2">
    <source>
        <dbReference type="PROSITE" id="PS50113"/>
    </source>
</evidence>